<feature type="transmembrane region" description="Helical" evidence="7">
    <location>
        <begin position="138"/>
        <end position="159"/>
    </location>
</feature>
<evidence type="ECO:0000256" key="6">
    <source>
        <dbReference type="ARBA" id="ARBA00023136"/>
    </source>
</evidence>
<keyword evidence="3" id="KW-1003">Cell membrane</keyword>
<feature type="transmembrane region" description="Helical" evidence="7">
    <location>
        <begin position="166"/>
        <end position="185"/>
    </location>
</feature>
<proteinExistence type="inferred from homology"/>
<feature type="transmembrane region" description="Helical" evidence="7">
    <location>
        <begin position="260"/>
        <end position="281"/>
    </location>
</feature>
<reference evidence="8 9" key="1">
    <citation type="submission" date="2009-10" db="EMBL/GenBank/DDBJ databases">
        <authorList>
            <person name="Qin X."/>
            <person name="Bachman B."/>
            <person name="Battles P."/>
            <person name="Bell A."/>
            <person name="Bess C."/>
            <person name="Bickham C."/>
            <person name="Chaboub L."/>
            <person name="Chen D."/>
            <person name="Coyle M."/>
            <person name="Deiros D.R."/>
            <person name="Dinh H."/>
            <person name="Forbes L."/>
            <person name="Fowler G."/>
            <person name="Francisco L."/>
            <person name="Fu Q."/>
            <person name="Gubbala S."/>
            <person name="Hale W."/>
            <person name="Han Y."/>
            <person name="Hemphill L."/>
            <person name="Highlander S.K."/>
            <person name="Hirani K."/>
            <person name="Hogues M."/>
            <person name="Jackson L."/>
            <person name="Jakkamsetti A."/>
            <person name="Javaid M."/>
            <person name="Jiang H."/>
            <person name="Korchina V."/>
            <person name="Kovar C."/>
            <person name="Lara F."/>
            <person name="Lee S."/>
            <person name="Mata R."/>
            <person name="Mathew T."/>
            <person name="Moen C."/>
            <person name="Morales K."/>
            <person name="Munidasa M."/>
            <person name="Nazareth L."/>
            <person name="Ngo R."/>
            <person name="Nguyen L."/>
            <person name="Okwuonu G."/>
            <person name="Ongeri F."/>
            <person name="Patil S."/>
            <person name="Petrosino J."/>
            <person name="Pham C."/>
            <person name="Pham P."/>
            <person name="Pu L.-L."/>
            <person name="Puazo M."/>
            <person name="Raj R."/>
            <person name="Reid J."/>
            <person name="Rouhana J."/>
            <person name="Saada N."/>
            <person name="Shang Y."/>
            <person name="Simmons D."/>
            <person name="Thornton R."/>
            <person name="Warren J."/>
            <person name="Weissenberger G."/>
            <person name="Zhang J."/>
            <person name="Zhang L."/>
            <person name="Zhou C."/>
            <person name="Zhu D."/>
            <person name="Muzny D."/>
            <person name="Worley K."/>
            <person name="Gibbs R."/>
        </authorList>
    </citation>
    <scope>NUCLEOTIDE SEQUENCE [LARGE SCALE GENOMIC DNA]</scope>
    <source>
        <strain evidence="8 9">DSM 17361</strain>
    </source>
</reference>
<comment type="subcellular location">
    <subcellularLocation>
        <location evidence="1">Cell membrane</location>
        <topology evidence="1">Multi-pass membrane protein</topology>
    </subcellularLocation>
</comment>
<comment type="caution">
    <text evidence="8">The sequence shown here is derived from an EMBL/GenBank/DDBJ whole genome shotgun (WGS) entry which is preliminary data.</text>
</comment>
<dbReference type="PANTHER" id="PTHR30106:SF2">
    <property type="entry name" value="UPF0324 INNER MEMBRANE PROTEIN YEIH"/>
    <property type="match status" value="1"/>
</dbReference>
<dbReference type="GO" id="GO:0005886">
    <property type="term" value="C:plasma membrane"/>
    <property type="evidence" value="ECO:0007669"/>
    <property type="project" value="UniProtKB-SubCell"/>
</dbReference>
<organism evidence="8 9">
    <name type="scientific">Hallella bergensis DSM 17361</name>
    <dbReference type="NCBI Taxonomy" id="585502"/>
    <lineage>
        <taxon>Bacteria</taxon>
        <taxon>Pseudomonadati</taxon>
        <taxon>Bacteroidota</taxon>
        <taxon>Bacteroidia</taxon>
        <taxon>Bacteroidales</taxon>
        <taxon>Prevotellaceae</taxon>
        <taxon>Hallella</taxon>
    </lineage>
</organism>
<evidence type="ECO:0000256" key="4">
    <source>
        <dbReference type="ARBA" id="ARBA00022692"/>
    </source>
</evidence>
<dbReference type="HOGENOM" id="CLU_033541_0_0_10"/>
<name>D1PXS7_9BACT</name>
<dbReference type="Pfam" id="PF03601">
    <property type="entry name" value="Cons_hypoth698"/>
    <property type="match status" value="1"/>
</dbReference>
<keyword evidence="4 7" id="KW-0812">Transmembrane</keyword>
<feature type="transmembrane region" description="Helical" evidence="7">
    <location>
        <begin position="50"/>
        <end position="67"/>
    </location>
</feature>
<evidence type="ECO:0000313" key="9">
    <source>
        <dbReference type="Proteomes" id="UP000003160"/>
    </source>
</evidence>
<keyword evidence="6 7" id="KW-0472">Membrane</keyword>
<dbReference type="InterPro" id="IPR018383">
    <property type="entry name" value="UPF0324_pro"/>
</dbReference>
<dbReference type="InterPro" id="IPR004630">
    <property type="entry name" value="UPF0324_YeiH-like"/>
</dbReference>
<keyword evidence="9" id="KW-1185">Reference proteome</keyword>
<gene>
    <name evidence="8" type="ORF">HMPREF0645_1762</name>
</gene>
<feature type="transmembrane region" description="Helical" evidence="7">
    <location>
        <begin position="73"/>
        <end position="93"/>
    </location>
</feature>
<feature type="transmembrane region" description="Helical" evidence="7">
    <location>
        <begin position="197"/>
        <end position="218"/>
    </location>
</feature>
<sequence>MILVVYSLTLQTQSEFDCTGHHCLECGGRNVRKQIKNIEKMKLSEERRSMLHGILLMALFACAAFYIGEMNWVKALSLSPLVVGIILGMLYANSLRNNLPDTWVPGITFSSKRILRFGIILYGFKLSFQDVVAVGFPAIVIDAIVVVVTILLGVFVGRLLKMDRSIALLTACGSAICGAAAVMGVDGAIRPKPYKTAVAVATVVIFGTLSMFLYPILYRAGIFNLPADQMGIFAGATIHEVAHVVGAGNAMGAAISDSAIIVKMIRVMMLVPVLLVIAFIVAKDVASRADGNGKTKINVPWFAILFLVVIGFNSLDLLPGNIVEFINTLDTFLLTMAMTALGAETSIDKFKKAGFKPFLLAAILYVWLIGGGYCLAKYLVPVLV</sequence>
<evidence type="ECO:0000256" key="5">
    <source>
        <dbReference type="ARBA" id="ARBA00022989"/>
    </source>
</evidence>
<evidence type="ECO:0000313" key="8">
    <source>
        <dbReference type="EMBL" id="EFA43748.1"/>
    </source>
</evidence>
<evidence type="ECO:0000256" key="3">
    <source>
        <dbReference type="ARBA" id="ARBA00022475"/>
    </source>
</evidence>
<keyword evidence="5 7" id="KW-1133">Transmembrane helix</keyword>
<feature type="transmembrane region" description="Helical" evidence="7">
    <location>
        <begin position="358"/>
        <end position="380"/>
    </location>
</feature>
<evidence type="ECO:0000256" key="2">
    <source>
        <dbReference type="ARBA" id="ARBA00007977"/>
    </source>
</evidence>
<dbReference type="EMBL" id="ACKS01000072">
    <property type="protein sequence ID" value="EFA43748.1"/>
    <property type="molecule type" value="Genomic_DNA"/>
</dbReference>
<evidence type="ECO:0000256" key="7">
    <source>
        <dbReference type="SAM" id="Phobius"/>
    </source>
</evidence>
<dbReference type="PANTHER" id="PTHR30106">
    <property type="entry name" value="INNER MEMBRANE PROTEIN YEIH-RELATED"/>
    <property type="match status" value="1"/>
</dbReference>
<accession>D1PXS7</accession>
<comment type="similarity">
    <text evidence="2">Belongs to the UPF0324 family.</text>
</comment>
<dbReference type="AlphaFoldDB" id="D1PXS7"/>
<evidence type="ECO:0000256" key="1">
    <source>
        <dbReference type="ARBA" id="ARBA00004651"/>
    </source>
</evidence>
<feature type="transmembrane region" description="Helical" evidence="7">
    <location>
        <begin position="301"/>
        <end position="319"/>
    </location>
</feature>
<dbReference type="NCBIfam" id="TIGR00698">
    <property type="entry name" value="YeiH family putative sulfate export transporter"/>
    <property type="match status" value="1"/>
</dbReference>
<protein>
    <submittedName>
        <fullName evidence="8">Uncharacterized protein</fullName>
    </submittedName>
</protein>
<dbReference type="eggNOG" id="COG2855">
    <property type="taxonomic scope" value="Bacteria"/>
</dbReference>
<dbReference type="Proteomes" id="UP000003160">
    <property type="component" value="Unassembled WGS sequence"/>
</dbReference>
<feature type="transmembrane region" description="Helical" evidence="7">
    <location>
        <begin position="325"/>
        <end position="346"/>
    </location>
</feature>